<evidence type="ECO:0000313" key="2">
    <source>
        <dbReference type="Proteomes" id="UP000265520"/>
    </source>
</evidence>
<proteinExistence type="predicted"/>
<dbReference type="AlphaFoldDB" id="A0A392VHT2"/>
<organism evidence="1 2">
    <name type="scientific">Trifolium medium</name>
    <dbReference type="NCBI Taxonomy" id="97028"/>
    <lineage>
        <taxon>Eukaryota</taxon>
        <taxon>Viridiplantae</taxon>
        <taxon>Streptophyta</taxon>
        <taxon>Embryophyta</taxon>
        <taxon>Tracheophyta</taxon>
        <taxon>Spermatophyta</taxon>
        <taxon>Magnoliopsida</taxon>
        <taxon>eudicotyledons</taxon>
        <taxon>Gunneridae</taxon>
        <taxon>Pentapetalae</taxon>
        <taxon>rosids</taxon>
        <taxon>fabids</taxon>
        <taxon>Fabales</taxon>
        <taxon>Fabaceae</taxon>
        <taxon>Papilionoideae</taxon>
        <taxon>50 kb inversion clade</taxon>
        <taxon>NPAAA clade</taxon>
        <taxon>Hologalegina</taxon>
        <taxon>IRL clade</taxon>
        <taxon>Trifolieae</taxon>
        <taxon>Trifolium</taxon>
    </lineage>
</organism>
<name>A0A392VHT2_9FABA</name>
<accession>A0A392VHT2</accession>
<dbReference type="EMBL" id="LXQA011127384">
    <property type="protein sequence ID" value="MCI85940.1"/>
    <property type="molecule type" value="Genomic_DNA"/>
</dbReference>
<sequence>SEREMAKLRARNEALDAKVLKLKTDLHDREEKAKVHADTLAELRVAREDLA</sequence>
<reference evidence="1 2" key="1">
    <citation type="journal article" date="2018" name="Front. Plant Sci.">
        <title>Red Clover (Trifolium pratense) and Zigzag Clover (T. medium) - A Picture of Genomic Similarities and Differences.</title>
        <authorList>
            <person name="Dluhosova J."/>
            <person name="Istvanek J."/>
            <person name="Nedelnik J."/>
            <person name="Repkova J."/>
        </authorList>
    </citation>
    <scope>NUCLEOTIDE SEQUENCE [LARGE SCALE GENOMIC DNA]</scope>
    <source>
        <strain evidence="2">cv. 10/8</strain>
        <tissue evidence="1">Leaf</tissue>
    </source>
</reference>
<feature type="non-terminal residue" evidence="1">
    <location>
        <position position="1"/>
    </location>
</feature>
<protein>
    <submittedName>
        <fullName evidence="1">Uncharacterized protein</fullName>
    </submittedName>
</protein>
<evidence type="ECO:0000313" key="1">
    <source>
        <dbReference type="EMBL" id="MCI85940.1"/>
    </source>
</evidence>
<comment type="caution">
    <text evidence="1">The sequence shown here is derived from an EMBL/GenBank/DDBJ whole genome shotgun (WGS) entry which is preliminary data.</text>
</comment>
<keyword evidence="2" id="KW-1185">Reference proteome</keyword>
<dbReference type="Proteomes" id="UP000265520">
    <property type="component" value="Unassembled WGS sequence"/>
</dbReference>